<dbReference type="InterPro" id="IPR051829">
    <property type="entry name" value="Multiheme_Cytochr_ET"/>
</dbReference>
<dbReference type="GO" id="GO:0016491">
    <property type="term" value="F:oxidoreductase activity"/>
    <property type="evidence" value="ECO:0007669"/>
    <property type="project" value="TreeGrafter"/>
</dbReference>
<evidence type="ECO:0008006" key="4">
    <source>
        <dbReference type="Google" id="ProtNLM"/>
    </source>
</evidence>
<protein>
    <recommendedName>
        <fullName evidence="4">Cytochrome c-552/4 domain-containing protein</fullName>
    </recommendedName>
</protein>
<keyword evidence="3" id="KW-1185">Reference proteome</keyword>
<dbReference type="InterPro" id="IPR036280">
    <property type="entry name" value="Multihaem_cyt_sf"/>
</dbReference>
<dbReference type="KEGG" id="ccx:COCOR_02580"/>
<dbReference type="Gene3D" id="1.10.1130.10">
    <property type="entry name" value="Flavocytochrome C3, Chain A"/>
    <property type="match status" value="1"/>
</dbReference>
<dbReference type="InParanoid" id="H8MSB4"/>
<dbReference type="SUPFAM" id="SSF48695">
    <property type="entry name" value="Multiheme cytochromes"/>
    <property type="match status" value="1"/>
</dbReference>
<dbReference type="PANTHER" id="PTHR35038">
    <property type="entry name" value="DISSIMILATORY SULFITE REDUCTASE SIRA"/>
    <property type="match status" value="1"/>
</dbReference>
<evidence type="ECO:0000256" key="1">
    <source>
        <dbReference type="ARBA" id="ARBA00022729"/>
    </source>
</evidence>
<evidence type="ECO:0000313" key="2">
    <source>
        <dbReference type="EMBL" id="AFE04729.1"/>
    </source>
</evidence>
<sequence>MDSSPRLLHPCGPRPLRLCLSNPSARASKCASVDGMTIHSGKFVFLVLLLMGCRSPSPSSDPVPSDHEPGYIPGTAEECRRLHAALFEDAATITASQPPASFEAPHLPLEAGLNNRLRAFLERQCYKLPGWSGEDGVHLTGTPTQGSSHGWVRVWYSPEVSAWLQRGRPEKEVPEQAIIIKETFRPIGEAKEEGGVFKLVAWQPMIRRPQDSRDGWFWSDIAQDEVRHGVVACSRPPLAWTSSETLRLDNCRPFNGFGYQVCLRCHASQRDFTFAQTTHLPASTGGTRARTQTIYDYRRVWREADAQNPDNHYDDYKNKPASTYIAPHPDRDTIPPALGGANPEFVAQYGLPADESAPSEDIPRFFDHVFAKAAQQQPDTFLTSDQCWSCHSGVGHIAQGLAGAGSLLARDGELAEGTPRYADVSSYGEWSVSMMGLAGRDPIFRAQREWEAHHREACADDITDLCYSCHGAAGQRQLRLDAPSRKFDHAMVSALADAPDGKYGALARDGVSCSVCHQMSGKDLGTPASYTGNWTPTAADDVQGPFSADVRADPMKRALGKTPSGEGDRSQVVRSSALCGSCHVVKLPVRKVGSCTNERFFFEQATFLEWRNSSYRVNDAFIKDEGHAGATPQRCQDCHMPKSFAGSPLKKKIASIEDTDFPTASIPGAPDVHMGVELVERTPYSRHQLSGINLFALSMFAQAPRVFGLADYDYMSNQHGEPTRLQMKTALLSGRAVADASAAVEIGVPTVNGDHLDFTVKVTNKAGHKLPSGVAFRRAFLEVSIEDDSGGTLWASGRTNGAGAIIGHDGEVLASELDTLAPEPHHQVITREDEVQIYEERIADSNGKLTTSFLGLYQPLKDNRLLPTGWKSTFEPLLENGKLPEGLAPHGVDGDPDYPADGSAACGCDVVSYHVPLSAISQHARVRARLHYQAIPPYYLRDRFSVPLPDARRLYQIASHLDTTSATSVIPGWKLPLTEAVRPSREVSGARR</sequence>
<dbReference type="AlphaFoldDB" id="H8MSB4"/>
<dbReference type="InterPro" id="IPR038142">
    <property type="entry name" value="Cytochrome_P460_sp"/>
</dbReference>
<proteinExistence type="predicted"/>
<dbReference type="PANTHER" id="PTHR35038:SF8">
    <property type="entry name" value="C-TYPE POLYHEME CYTOCHROME OMCC"/>
    <property type="match status" value="1"/>
</dbReference>
<keyword evidence="1" id="KW-0732">Signal</keyword>
<name>H8MSB4_CORCM</name>
<gene>
    <name evidence="2" type="ordered locus">COCOR_02580</name>
</gene>
<evidence type="ECO:0000313" key="3">
    <source>
        <dbReference type="Proteomes" id="UP000007587"/>
    </source>
</evidence>
<dbReference type="Proteomes" id="UP000007587">
    <property type="component" value="Chromosome"/>
</dbReference>
<organism evidence="2 3">
    <name type="scientific">Corallococcus coralloides (strain ATCC 25202 / DSM 2259 / NBRC 100086 / M2)</name>
    <name type="common">Myxococcus coralloides</name>
    <dbReference type="NCBI Taxonomy" id="1144275"/>
    <lineage>
        <taxon>Bacteria</taxon>
        <taxon>Pseudomonadati</taxon>
        <taxon>Myxococcota</taxon>
        <taxon>Myxococcia</taxon>
        <taxon>Myxococcales</taxon>
        <taxon>Cystobacterineae</taxon>
        <taxon>Myxococcaceae</taxon>
        <taxon>Corallococcus</taxon>
    </lineage>
</organism>
<dbReference type="eggNOG" id="COG2133">
    <property type="taxonomic scope" value="Bacteria"/>
</dbReference>
<dbReference type="Gene3D" id="3.50.70.20">
    <property type="entry name" value="Cytochrome P460"/>
    <property type="match status" value="1"/>
</dbReference>
<accession>H8MSB4</accession>
<reference evidence="2 3" key="1">
    <citation type="journal article" date="2012" name="J. Bacteriol.">
        <title>Complete Genome Sequence of the Fruiting Myxobacterium Corallococcus coralloides DSM 2259.</title>
        <authorList>
            <person name="Huntley S."/>
            <person name="Zhang Y."/>
            <person name="Treuner-Lange A."/>
            <person name="Kneip S."/>
            <person name="Sensen C.W."/>
            <person name="Sogaard-Andersen L."/>
        </authorList>
    </citation>
    <scope>NUCLEOTIDE SEQUENCE [LARGE SCALE GENOMIC DNA]</scope>
    <source>
        <strain evidence="3">ATCC 25202 / DSM 2259 / NBRC 100086 / M2</strain>
    </source>
</reference>
<reference evidence="3" key="2">
    <citation type="submission" date="2012-03" db="EMBL/GenBank/DDBJ databases">
        <title>Genome sequence of the fruiting myxobacterium Corallococcus coralloides DSM 2259.</title>
        <authorList>
            <person name="Huntley S."/>
            <person name="Zhang Y."/>
            <person name="Treuner-Lange A."/>
            <person name="Sensen C.W."/>
            <person name="Sogaard-Andersen L."/>
        </authorList>
    </citation>
    <scope>NUCLEOTIDE SEQUENCE [LARGE SCALE GENOMIC DNA]</scope>
    <source>
        <strain evidence="3">ATCC 25202 / DSM 2259 / NBRC 100086 / M2</strain>
    </source>
</reference>
<dbReference type="EMBL" id="CP003389">
    <property type="protein sequence ID" value="AFE04729.1"/>
    <property type="molecule type" value="Genomic_DNA"/>
</dbReference>
<dbReference type="HOGENOM" id="CLU_291690_0_0_7"/>
<dbReference type="STRING" id="1144275.COCOR_02580"/>